<keyword evidence="2" id="KW-1185">Reference proteome</keyword>
<sequence>MESADRNGGGGLNRREITGSVAVGVQEWPDRTGGLYAAGRAGGPIEARNAYETVLWCDAQVPDRLPPYRRQAA</sequence>
<comment type="caution">
    <text evidence="1">The sequence shown here is derived from an EMBL/GenBank/DDBJ whole genome shotgun (WGS) entry which is preliminary data.</text>
</comment>
<organism evidence="1 2">
    <name type="scientific">Streptomyces thinghirensis</name>
    <dbReference type="NCBI Taxonomy" id="551547"/>
    <lineage>
        <taxon>Bacteria</taxon>
        <taxon>Bacillati</taxon>
        <taxon>Actinomycetota</taxon>
        <taxon>Actinomycetes</taxon>
        <taxon>Kitasatosporales</taxon>
        <taxon>Streptomycetaceae</taxon>
        <taxon>Streptomyces</taxon>
    </lineage>
</organism>
<proteinExistence type="predicted"/>
<evidence type="ECO:0000313" key="1">
    <source>
        <dbReference type="EMBL" id="GAA5214858.1"/>
    </source>
</evidence>
<dbReference type="EMBL" id="BAABJR010000019">
    <property type="protein sequence ID" value="GAA5214858.1"/>
    <property type="molecule type" value="Genomic_DNA"/>
</dbReference>
<gene>
    <name evidence="1" type="ORF">GCM10023323_61620</name>
</gene>
<evidence type="ECO:0000313" key="2">
    <source>
        <dbReference type="Proteomes" id="UP001499878"/>
    </source>
</evidence>
<reference evidence="2" key="1">
    <citation type="journal article" date="2019" name="Int. J. Syst. Evol. Microbiol.">
        <title>The Global Catalogue of Microorganisms (GCM) 10K type strain sequencing project: providing services to taxonomists for standard genome sequencing and annotation.</title>
        <authorList>
            <consortium name="The Broad Institute Genomics Platform"/>
            <consortium name="The Broad Institute Genome Sequencing Center for Infectious Disease"/>
            <person name="Wu L."/>
            <person name="Ma J."/>
        </authorList>
    </citation>
    <scope>NUCLEOTIDE SEQUENCE [LARGE SCALE GENOMIC DNA]</scope>
    <source>
        <strain evidence="2">JCM 18306</strain>
    </source>
</reference>
<protein>
    <submittedName>
        <fullName evidence="1">Uncharacterized protein</fullName>
    </submittedName>
</protein>
<accession>A0ABP9TD45</accession>
<dbReference type="Proteomes" id="UP001499878">
    <property type="component" value="Unassembled WGS sequence"/>
</dbReference>
<name>A0ABP9TD45_9ACTN</name>